<feature type="binding site" evidence="11">
    <location>
        <begin position="36"/>
        <end position="43"/>
    </location>
    <ligand>
        <name>ATP</name>
        <dbReference type="ChEBI" id="CHEBI:30616"/>
        <label>1</label>
    </ligand>
</feature>
<reference evidence="13 14" key="1">
    <citation type="submission" date="2015-11" db="EMBL/GenBank/DDBJ databases">
        <authorList>
            <person name="Zhang Y."/>
            <person name="Guo Z."/>
        </authorList>
    </citation>
    <scope>NUCLEOTIDE SEQUENCE [LARGE SCALE GENOMIC DNA]</scope>
    <source>
        <strain evidence="13 14">KCTC 32221</strain>
    </source>
</reference>
<feature type="binding site" evidence="11">
    <location>
        <begin position="353"/>
        <end position="360"/>
    </location>
    <ligand>
        <name>ATP</name>
        <dbReference type="ChEBI" id="CHEBI:30616"/>
        <label>2</label>
    </ligand>
</feature>
<name>A0A0S2KAK0_9GAMM</name>
<proteinExistence type="inferred from homology"/>
<dbReference type="Pfam" id="PF00005">
    <property type="entry name" value="ABC_tran"/>
    <property type="match status" value="2"/>
</dbReference>
<dbReference type="KEGG" id="pspi:PS2015_302"/>
<dbReference type="InterPro" id="IPR037118">
    <property type="entry name" value="Val-tRNA_synth_C_sf"/>
</dbReference>
<dbReference type="OrthoDB" id="6130096at2"/>
<dbReference type="InterPro" id="IPR051309">
    <property type="entry name" value="ABCF_ATPase"/>
</dbReference>
<dbReference type="InterPro" id="IPR003439">
    <property type="entry name" value="ABC_transporter-like_ATP-bd"/>
</dbReference>
<keyword evidence="14" id="KW-1185">Reference proteome</keyword>
<gene>
    <name evidence="11" type="primary">uup</name>
    <name evidence="13" type="ORF">PS2015_302</name>
</gene>
<evidence type="ECO:0000256" key="7">
    <source>
        <dbReference type="ARBA" id="ARBA00023125"/>
    </source>
</evidence>
<dbReference type="PROSITE" id="PS50893">
    <property type="entry name" value="ABC_TRANSPORTER_2"/>
    <property type="match status" value="2"/>
</dbReference>
<dbReference type="STRING" id="1249552.PS2015_302"/>
<evidence type="ECO:0000256" key="3">
    <source>
        <dbReference type="ARBA" id="ARBA00022741"/>
    </source>
</evidence>
<dbReference type="InterPro" id="IPR032524">
    <property type="entry name" value="ABC_tran_C"/>
</dbReference>
<dbReference type="SMART" id="SM00382">
    <property type="entry name" value="AAA"/>
    <property type="match status" value="2"/>
</dbReference>
<evidence type="ECO:0000256" key="10">
    <source>
        <dbReference type="ARBA" id="ARBA00061478"/>
    </source>
</evidence>
<feature type="domain" description="ABC transporter" evidence="12">
    <location>
        <begin position="4"/>
        <end position="254"/>
    </location>
</feature>
<dbReference type="InterPro" id="IPR043686">
    <property type="entry name" value="Uup"/>
</dbReference>
<dbReference type="HAMAP" id="MF_00848">
    <property type="entry name" value="Uup"/>
    <property type="match status" value="1"/>
</dbReference>
<dbReference type="FunFam" id="3.40.50.300:FF:000309">
    <property type="entry name" value="ABC transporter ATP-binding protein"/>
    <property type="match status" value="1"/>
</dbReference>
<evidence type="ECO:0000256" key="6">
    <source>
        <dbReference type="ARBA" id="ARBA00022840"/>
    </source>
</evidence>
<dbReference type="InterPro" id="IPR027417">
    <property type="entry name" value="P-loop_NTPase"/>
</dbReference>
<dbReference type="Pfam" id="PF16326">
    <property type="entry name" value="ABC_tran_CTD"/>
    <property type="match status" value="1"/>
</dbReference>
<dbReference type="GO" id="GO:0006281">
    <property type="term" value="P:DNA repair"/>
    <property type="evidence" value="ECO:0007669"/>
    <property type="project" value="UniProtKB-KW"/>
</dbReference>
<evidence type="ECO:0000259" key="12">
    <source>
        <dbReference type="PROSITE" id="PS50893"/>
    </source>
</evidence>
<keyword evidence="3 11" id="KW-0547">Nucleotide-binding</keyword>
<evidence type="ECO:0000256" key="5">
    <source>
        <dbReference type="ARBA" id="ARBA00022801"/>
    </source>
</evidence>
<evidence type="ECO:0000313" key="13">
    <source>
        <dbReference type="EMBL" id="ALO44994.1"/>
    </source>
</evidence>
<keyword evidence="7 11" id="KW-0238">DNA-binding</keyword>
<dbReference type="Proteomes" id="UP000065641">
    <property type="component" value="Chromosome"/>
</dbReference>
<dbReference type="SUPFAM" id="SSF52540">
    <property type="entry name" value="P-loop containing nucleoside triphosphate hydrolases"/>
    <property type="match status" value="2"/>
</dbReference>
<evidence type="ECO:0000256" key="9">
    <source>
        <dbReference type="ARBA" id="ARBA00049360"/>
    </source>
</evidence>
<dbReference type="GO" id="GO:0005737">
    <property type="term" value="C:cytoplasm"/>
    <property type="evidence" value="ECO:0007669"/>
    <property type="project" value="UniProtKB-SubCell"/>
</dbReference>
<dbReference type="GO" id="GO:0016887">
    <property type="term" value="F:ATP hydrolysis activity"/>
    <property type="evidence" value="ECO:0007669"/>
    <property type="project" value="UniProtKB-UniRule"/>
</dbReference>
<dbReference type="GO" id="GO:0043022">
    <property type="term" value="F:ribosome binding"/>
    <property type="evidence" value="ECO:0007669"/>
    <property type="project" value="UniProtKB-UniRule"/>
</dbReference>
<evidence type="ECO:0000256" key="2">
    <source>
        <dbReference type="ARBA" id="ARBA00022737"/>
    </source>
</evidence>
<dbReference type="FunFam" id="3.40.50.300:FF:000011">
    <property type="entry name" value="Putative ABC transporter ATP-binding component"/>
    <property type="match status" value="1"/>
</dbReference>
<dbReference type="EMBL" id="CP013189">
    <property type="protein sequence ID" value="ALO44994.1"/>
    <property type="molecule type" value="Genomic_DNA"/>
</dbReference>
<sequence length="638" mass="72303">MLLFRLNHLSLAFGDQPLLDQVNLTIHKGERIGILGQNGAGKSTFMKVLLGQIQADSGELWRADGIKVAYLDQKLPDRDEQTLYDYIAGGIEGLGELLKNYHHLTRSESSDFSDARVLEQMASLQKQIEQLDGWSVEHRIEAMLDVLQLPAEAKMQTLSGGSRRRAALGRALISEPDLLMLDEPTNHLDIPTIEWLEKILTDFNGAILVITHDRQFLQSISNRIIELDRGRVRSWDYGYERFLVFREEQLAAEEKANAEFDKKLAEEERWIRQGIKARRTRNEGRVRALKKMREERGQRRELSGAAKLALEQADSSGKIVIEAKHLCHRFADQLILDNFSTKVLRGDRVGLIGANGSGKTTLLRILLGELQADSGTVKLGTNLEILYFDQLRNQLDQNQNIIDYLAEGREFIDINGKQRHVISYLQDFLFPPKRVRQPVKSLSGGEQNRLILAKLFSKPANLVVLDEPTNDLDMETLELLEELLLEFSGTLLVVSHDRKFLDNVVTSSIVFEAPGVVKEYVGGYQDWLNQGGHMLSFLSEAETKRKDKAGKTKAAPAIQPIAPAKTTQKIDRKKQKELDQVTRRIEKTEASIKEVEARIAEPGFYDLPQSEVQTYLDRLSALQAELESLFEQWEALES</sequence>
<comment type="subcellular location">
    <subcellularLocation>
        <location evidence="11">Cytoplasm</location>
    </subcellularLocation>
    <text evidence="11">Associates with ribosomes.</text>
</comment>
<dbReference type="InterPro" id="IPR003593">
    <property type="entry name" value="AAA+_ATPase"/>
</dbReference>
<dbReference type="AlphaFoldDB" id="A0A0S2KAK0"/>
<accession>A0A0S2KAK0</accession>
<organism evidence="13 14">
    <name type="scientific">Pseudohongiella spirulinae</name>
    <dbReference type="NCBI Taxonomy" id="1249552"/>
    <lineage>
        <taxon>Bacteria</taxon>
        <taxon>Pseudomonadati</taxon>
        <taxon>Pseudomonadota</taxon>
        <taxon>Gammaproteobacteria</taxon>
        <taxon>Pseudomonadales</taxon>
        <taxon>Pseudohongiellaceae</taxon>
        <taxon>Pseudohongiella</taxon>
    </lineage>
</organism>
<feature type="domain" description="ABC transporter" evidence="12">
    <location>
        <begin position="321"/>
        <end position="539"/>
    </location>
</feature>
<dbReference type="CDD" id="cd03221">
    <property type="entry name" value="ABCF_EF-3"/>
    <property type="match status" value="2"/>
</dbReference>
<dbReference type="InterPro" id="IPR017871">
    <property type="entry name" value="ABC_transporter-like_CS"/>
</dbReference>
<dbReference type="Gene3D" id="1.10.287.380">
    <property type="entry name" value="Valyl-tRNA synthetase, C-terminal domain"/>
    <property type="match status" value="1"/>
</dbReference>
<dbReference type="Pfam" id="PF12848">
    <property type="entry name" value="ABC_tran_Xtn"/>
    <property type="match status" value="1"/>
</dbReference>
<keyword evidence="4 11" id="KW-0227">DNA damage</keyword>
<keyword evidence="5 11" id="KW-0378">Hydrolase</keyword>
<dbReference type="PATRIC" id="fig|1249552.3.peg.307"/>
<dbReference type="GO" id="GO:0005524">
    <property type="term" value="F:ATP binding"/>
    <property type="evidence" value="ECO:0007669"/>
    <property type="project" value="UniProtKB-UniRule"/>
</dbReference>
<dbReference type="PANTHER" id="PTHR42855:SF1">
    <property type="entry name" value="ABC TRANSPORTER DOMAIN-CONTAINING PROTEIN"/>
    <property type="match status" value="1"/>
</dbReference>
<keyword evidence="1 11" id="KW-0963">Cytoplasm</keyword>
<evidence type="ECO:0000256" key="1">
    <source>
        <dbReference type="ARBA" id="ARBA00022490"/>
    </source>
</evidence>
<protein>
    <recommendedName>
        <fullName evidence="11">ATP-binding protein Uup</fullName>
        <ecNumber evidence="11">3.6.1.-</ecNumber>
    </recommendedName>
</protein>
<dbReference type="GO" id="GO:0003677">
    <property type="term" value="F:DNA binding"/>
    <property type="evidence" value="ECO:0007669"/>
    <property type="project" value="UniProtKB-UniRule"/>
</dbReference>
<feature type="coiled-coil region" evidence="11">
    <location>
        <begin position="578"/>
        <end position="632"/>
    </location>
</feature>
<comment type="catalytic activity">
    <reaction evidence="9 11">
        <text>ATP + H2O = ADP + phosphate + H(+)</text>
        <dbReference type="Rhea" id="RHEA:13065"/>
        <dbReference type="ChEBI" id="CHEBI:15377"/>
        <dbReference type="ChEBI" id="CHEBI:15378"/>
        <dbReference type="ChEBI" id="CHEBI:30616"/>
        <dbReference type="ChEBI" id="CHEBI:43474"/>
        <dbReference type="ChEBI" id="CHEBI:456216"/>
    </reaction>
</comment>
<dbReference type="InterPro" id="IPR032781">
    <property type="entry name" value="ABC_tran_Xtn"/>
</dbReference>
<dbReference type="PROSITE" id="PS00211">
    <property type="entry name" value="ABC_TRANSPORTER_1"/>
    <property type="match status" value="1"/>
</dbReference>
<dbReference type="Gene3D" id="3.40.50.300">
    <property type="entry name" value="P-loop containing nucleotide triphosphate hydrolases"/>
    <property type="match status" value="2"/>
</dbReference>
<evidence type="ECO:0000256" key="11">
    <source>
        <dbReference type="HAMAP-Rule" id="MF_00848"/>
    </source>
</evidence>
<dbReference type="RefSeq" id="WP_058020503.1">
    <property type="nucleotide sequence ID" value="NZ_CP013189.1"/>
</dbReference>
<evidence type="ECO:0000256" key="4">
    <source>
        <dbReference type="ARBA" id="ARBA00022763"/>
    </source>
</evidence>
<dbReference type="EC" id="3.6.1.-" evidence="11"/>
<dbReference type="PANTHER" id="PTHR42855">
    <property type="entry name" value="ABC TRANSPORTER ATP-BINDING SUBUNIT"/>
    <property type="match status" value="1"/>
</dbReference>
<keyword evidence="2 11" id="KW-0677">Repeat</keyword>
<keyword evidence="6 11" id="KW-0067">ATP-binding</keyword>
<evidence type="ECO:0000313" key="14">
    <source>
        <dbReference type="Proteomes" id="UP000065641"/>
    </source>
</evidence>
<comment type="similarity">
    <text evidence="10 11">Belongs to the ABC transporter superfamily. ABCF family. Uup subfamily.</text>
</comment>
<comment type="function">
    <text evidence="11">Probably plays a role in ribosome assembly or function. May be involved in resolution of branched DNA intermediates that result from template switching in postreplication gaps. Binds DNA and has ATPase activity.</text>
</comment>
<evidence type="ECO:0000256" key="8">
    <source>
        <dbReference type="ARBA" id="ARBA00023204"/>
    </source>
</evidence>
<keyword evidence="11" id="KW-0175">Coiled coil</keyword>
<keyword evidence="8 11" id="KW-0234">DNA repair</keyword>